<name>A0ABN7AF44_9HEMI</name>
<organism evidence="1 2">
    <name type="scientific">Nesidiocoris tenuis</name>
    <dbReference type="NCBI Taxonomy" id="355587"/>
    <lineage>
        <taxon>Eukaryota</taxon>
        <taxon>Metazoa</taxon>
        <taxon>Ecdysozoa</taxon>
        <taxon>Arthropoda</taxon>
        <taxon>Hexapoda</taxon>
        <taxon>Insecta</taxon>
        <taxon>Pterygota</taxon>
        <taxon>Neoptera</taxon>
        <taxon>Paraneoptera</taxon>
        <taxon>Hemiptera</taxon>
        <taxon>Heteroptera</taxon>
        <taxon>Panheteroptera</taxon>
        <taxon>Cimicomorpha</taxon>
        <taxon>Miridae</taxon>
        <taxon>Dicyphina</taxon>
        <taxon>Nesidiocoris</taxon>
    </lineage>
</organism>
<gene>
    <name evidence="1" type="ORF">NTJ_03714</name>
</gene>
<dbReference type="Proteomes" id="UP001307889">
    <property type="component" value="Chromosome 2"/>
</dbReference>
<evidence type="ECO:0000313" key="2">
    <source>
        <dbReference type="Proteomes" id="UP001307889"/>
    </source>
</evidence>
<accession>A0ABN7AF44</accession>
<evidence type="ECO:0000313" key="1">
    <source>
        <dbReference type="EMBL" id="BES90906.1"/>
    </source>
</evidence>
<sequence>MGVDKTAQYPTRAGVDLSLNNGLIRLRRYGSVRPCPFLHAIQPLPTHPPYLTVHPLMRSDMQRWLIAHYTVTNEYIFDPF</sequence>
<protein>
    <submittedName>
        <fullName evidence="1">Uncharacterized protein</fullName>
    </submittedName>
</protein>
<reference evidence="1 2" key="1">
    <citation type="submission" date="2023-09" db="EMBL/GenBank/DDBJ databases">
        <title>Nesidiocoris tenuis whole genome shotgun sequence.</title>
        <authorList>
            <person name="Shibata T."/>
            <person name="Shimoda M."/>
            <person name="Kobayashi T."/>
            <person name="Uehara T."/>
        </authorList>
    </citation>
    <scope>NUCLEOTIDE SEQUENCE [LARGE SCALE GENOMIC DNA]</scope>
    <source>
        <strain evidence="1 2">Japan</strain>
    </source>
</reference>
<keyword evidence="2" id="KW-1185">Reference proteome</keyword>
<dbReference type="EMBL" id="AP028910">
    <property type="protein sequence ID" value="BES90906.1"/>
    <property type="molecule type" value="Genomic_DNA"/>
</dbReference>
<proteinExistence type="predicted"/>